<dbReference type="SUPFAM" id="SSF55073">
    <property type="entry name" value="Nucleotide cyclase"/>
    <property type="match status" value="1"/>
</dbReference>
<dbReference type="InterPro" id="IPR029787">
    <property type="entry name" value="Nucleotide_cyclase"/>
</dbReference>
<reference evidence="7 8" key="1">
    <citation type="submission" date="2019-08" db="EMBL/GenBank/DDBJ databases">
        <title>Bacillus genomes from the desert of Cuatro Cienegas, Coahuila.</title>
        <authorList>
            <person name="Olmedo-Alvarez G."/>
        </authorList>
    </citation>
    <scope>NUCLEOTIDE SEQUENCE [LARGE SCALE GENOMIC DNA]</scope>
    <source>
        <strain evidence="7 8">CH40_1T</strain>
    </source>
</reference>
<feature type="domain" description="GGDEF" evidence="6">
    <location>
        <begin position="230"/>
        <end position="362"/>
    </location>
</feature>
<dbReference type="NCBIfam" id="TIGR00229">
    <property type="entry name" value="sensory_box"/>
    <property type="match status" value="1"/>
</dbReference>
<feature type="domain" description="EAL" evidence="5">
    <location>
        <begin position="371"/>
        <end position="624"/>
    </location>
</feature>
<dbReference type="Proteomes" id="UP000323317">
    <property type="component" value="Unassembled WGS sequence"/>
</dbReference>
<comment type="caution">
    <text evidence="7">The sequence shown here is derived from an EMBL/GenBank/DDBJ whole genome shotgun (WGS) entry which is preliminary data.</text>
</comment>
<dbReference type="InterPro" id="IPR052155">
    <property type="entry name" value="Biofilm_reg_signaling"/>
</dbReference>
<sequence>MMLDESKVRKLERDLVFFFIVLITFCKSFAVAAFHYYGNQAYYYVIFDTVLFVFPIIYFSIKYKSMDKQNDEINKKMEHYTQIVDNTSAALWSYDIHTKQFYFSKGVSKLFGYKHNYLSYDPEKRWIGAVHPRDLSIVGELMEDVAIGLDTSKEFRIILPNKEVKWIQMTGSPYYSRIGMLDKVTGVVIEITEQIKYKEKFQYLAHHDPLTELPNRTYLKNHLKLEEKNLPFSLLFIDLDRFKIVNDTQGHEFGDLLLIEVSKRFKQCIYGKDSLIRYGGDEFIIILDNADKEETIEICKKIIHEFREPFIIKGLEFFSSPSIGIGLYPLDGKSMEEIIQAADTAMYHAKENGRNNYKFFKSSLNEVNRRKLQLENRMRRGLENKEFYVQYQPKVRLSDDKVVGMEALMRWSSSELGEISPVEFIPLAEELGIIVEMGEWILQEAAAQCKQWQEEGLTELTVSVNISPVQFKDQKFVTRVLHVLQQTGLQPEYLEIELTESIMQDIENAKFVLECLQEIGVKVAIDDFGTGYSSLNYLRHLPINTLKIDKSFIHGINTKEDEESIVKTIVYMGHNMKFEVVAEGIENASQLRFLQDLNCEIGQGFYFSKPLTYEDFVQRYVSSSAEGTLLKS</sequence>
<dbReference type="SUPFAM" id="SSF141868">
    <property type="entry name" value="EAL domain-like"/>
    <property type="match status" value="1"/>
</dbReference>
<feature type="transmembrane region" description="Helical" evidence="2">
    <location>
        <begin position="15"/>
        <end position="36"/>
    </location>
</feature>
<dbReference type="InterPro" id="IPR013655">
    <property type="entry name" value="PAS_fold_3"/>
</dbReference>
<keyword evidence="2" id="KW-1133">Transmembrane helix</keyword>
<dbReference type="PROSITE" id="PS50112">
    <property type="entry name" value="PAS"/>
    <property type="match status" value="1"/>
</dbReference>
<dbReference type="InterPro" id="IPR001633">
    <property type="entry name" value="EAL_dom"/>
</dbReference>
<dbReference type="CDD" id="cd01949">
    <property type="entry name" value="GGDEF"/>
    <property type="match status" value="1"/>
</dbReference>
<keyword evidence="2" id="KW-0812">Transmembrane</keyword>
<evidence type="ECO:0000256" key="1">
    <source>
        <dbReference type="SAM" id="Coils"/>
    </source>
</evidence>
<dbReference type="AlphaFoldDB" id="A0A5D4K998"/>
<proteinExistence type="predicted"/>
<dbReference type="Gene3D" id="3.30.450.20">
    <property type="entry name" value="PAS domain"/>
    <property type="match status" value="1"/>
</dbReference>
<dbReference type="PANTHER" id="PTHR44757:SF2">
    <property type="entry name" value="BIOFILM ARCHITECTURE MAINTENANCE PROTEIN MBAA"/>
    <property type="match status" value="1"/>
</dbReference>
<dbReference type="SUPFAM" id="SSF55785">
    <property type="entry name" value="PYP-like sensor domain (PAS domain)"/>
    <property type="match status" value="1"/>
</dbReference>
<dbReference type="FunFam" id="3.30.70.270:FF:000001">
    <property type="entry name" value="Diguanylate cyclase domain protein"/>
    <property type="match status" value="1"/>
</dbReference>
<evidence type="ECO:0000313" key="8">
    <source>
        <dbReference type="Proteomes" id="UP000323317"/>
    </source>
</evidence>
<dbReference type="Pfam" id="PF00990">
    <property type="entry name" value="GGDEF"/>
    <property type="match status" value="1"/>
</dbReference>
<evidence type="ECO:0000313" key="7">
    <source>
        <dbReference type="EMBL" id="TYR73596.1"/>
    </source>
</evidence>
<dbReference type="PROSITE" id="PS50883">
    <property type="entry name" value="EAL"/>
    <property type="match status" value="1"/>
</dbReference>
<dbReference type="PROSITE" id="PS50887">
    <property type="entry name" value="GGDEF"/>
    <property type="match status" value="1"/>
</dbReference>
<dbReference type="PANTHER" id="PTHR44757">
    <property type="entry name" value="DIGUANYLATE CYCLASE DGCP"/>
    <property type="match status" value="1"/>
</dbReference>
<accession>A0A5D4K998</accession>
<dbReference type="PROSITE" id="PS50113">
    <property type="entry name" value="PAC"/>
    <property type="match status" value="1"/>
</dbReference>
<dbReference type="EMBL" id="VTEH01000017">
    <property type="protein sequence ID" value="TYR73596.1"/>
    <property type="molecule type" value="Genomic_DNA"/>
</dbReference>
<evidence type="ECO:0000259" key="6">
    <source>
        <dbReference type="PROSITE" id="PS50887"/>
    </source>
</evidence>
<feature type="domain" description="PAC" evidence="4">
    <location>
        <begin position="151"/>
        <end position="203"/>
    </location>
</feature>
<evidence type="ECO:0000259" key="5">
    <source>
        <dbReference type="PROSITE" id="PS50883"/>
    </source>
</evidence>
<gene>
    <name evidence="7" type="ORF">FZC79_18345</name>
</gene>
<dbReference type="Pfam" id="PF08447">
    <property type="entry name" value="PAS_3"/>
    <property type="match status" value="1"/>
</dbReference>
<evidence type="ECO:0000259" key="4">
    <source>
        <dbReference type="PROSITE" id="PS50113"/>
    </source>
</evidence>
<dbReference type="RefSeq" id="WP_148948224.1">
    <property type="nucleotide sequence ID" value="NZ_VTEH01000017.1"/>
</dbReference>
<dbReference type="InterPro" id="IPR043128">
    <property type="entry name" value="Rev_trsase/Diguanyl_cyclase"/>
</dbReference>
<protein>
    <submittedName>
        <fullName evidence="7">EAL domain-containing protein</fullName>
    </submittedName>
</protein>
<dbReference type="CDD" id="cd00130">
    <property type="entry name" value="PAS"/>
    <property type="match status" value="1"/>
</dbReference>
<dbReference type="CDD" id="cd01948">
    <property type="entry name" value="EAL"/>
    <property type="match status" value="1"/>
</dbReference>
<feature type="coiled-coil region" evidence="1">
    <location>
        <begin position="357"/>
        <end position="384"/>
    </location>
</feature>
<dbReference type="SMART" id="SM00052">
    <property type="entry name" value="EAL"/>
    <property type="match status" value="1"/>
</dbReference>
<name>A0A5D4K998_9BACI</name>
<dbReference type="Gene3D" id="3.20.20.450">
    <property type="entry name" value="EAL domain"/>
    <property type="match status" value="1"/>
</dbReference>
<dbReference type="Pfam" id="PF00563">
    <property type="entry name" value="EAL"/>
    <property type="match status" value="1"/>
</dbReference>
<dbReference type="SMART" id="SM00267">
    <property type="entry name" value="GGDEF"/>
    <property type="match status" value="1"/>
</dbReference>
<dbReference type="InterPro" id="IPR035965">
    <property type="entry name" value="PAS-like_dom_sf"/>
</dbReference>
<evidence type="ECO:0000259" key="3">
    <source>
        <dbReference type="PROSITE" id="PS50112"/>
    </source>
</evidence>
<feature type="domain" description="PAS" evidence="3">
    <location>
        <begin position="76"/>
        <end position="113"/>
    </location>
</feature>
<feature type="transmembrane region" description="Helical" evidence="2">
    <location>
        <begin position="42"/>
        <end position="61"/>
    </location>
</feature>
<dbReference type="InterPro" id="IPR000014">
    <property type="entry name" value="PAS"/>
</dbReference>
<keyword evidence="1" id="KW-0175">Coiled coil</keyword>
<evidence type="ECO:0000256" key="2">
    <source>
        <dbReference type="SAM" id="Phobius"/>
    </source>
</evidence>
<dbReference type="InterPro" id="IPR000160">
    <property type="entry name" value="GGDEF_dom"/>
</dbReference>
<dbReference type="NCBIfam" id="TIGR00254">
    <property type="entry name" value="GGDEF"/>
    <property type="match status" value="1"/>
</dbReference>
<dbReference type="InterPro" id="IPR035919">
    <property type="entry name" value="EAL_sf"/>
</dbReference>
<dbReference type="InterPro" id="IPR000700">
    <property type="entry name" value="PAS-assoc_C"/>
</dbReference>
<dbReference type="FunFam" id="3.20.20.450:FF:000001">
    <property type="entry name" value="Cyclic di-GMP phosphodiesterase yahA"/>
    <property type="match status" value="1"/>
</dbReference>
<dbReference type="Gene3D" id="3.30.70.270">
    <property type="match status" value="1"/>
</dbReference>
<organism evidence="7 8">
    <name type="scientific">Rossellomorea vietnamensis</name>
    <dbReference type="NCBI Taxonomy" id="218284"/>
    <lineage>
        <taxon>Bacteria</taxon>
        <taxon>Bacillati</taxon>
        <taxon>Bacillota</taxon>
        <taxon>Bacilli</taxon>
        <taxon>Bacillales</taxon>
        <taxon>Bacillaceae</taxon>
        <taxon>Rossellomorea</taxon>
    </lineage>
</organism>
<keyword evidence="2" id="KW-0472">Membrane</keyword>